<sequence>MGHLCSKERRTSVGNWNEAYARLTPQMNEKLQHLSSLARQDESSPVLSKKGSSLKQVAGYSLKRTLGKGAFGEVFLATKNGEYFAIKVLVQSKLKKQKTGMHSSAFDSIKTEIATMKKILHPNCVHMFEVIIDPSIDEVCLVLEYVEAGPSQRNGEDGRPIPLLERTIWSHMRHLVMGLEYLHMHGIIHRDIKPENLLVTKPDADFHDSVGVLKIADFGTASFCEGDSNAQKTAGTPAFFSPELCAKDSKGTYDMRVVDLWAVGVTVYLWVCGRAPFKADTAMLLMSAIRDVGPQISAPAEAGPGLARVLEALLTKDTKTRLTLNQLRLDDWLTDAGKQPLPVQPVVKVVVTAEEIEQAISNRKAIAVGSASGPSFLGTATGNSFIGWKREGSQIIKKRGTEREARFFKAVAGSDLAAHIPILYGIGSADEEDADVELSTRGSRRSETFGAYVPDSSRYEDIRMQESALPPDLAASMTRPCAMSFMMGTRTITAEDMTEAGKEPRSELLEPTKAMGADLVTPEEHAAGGVSFYRFLELLDNLTSTSSLGFRIDAAKSMVGGSLQPLPLPRGHTLGTLREEEDVVDVFKAFLQYDLSLANAVVVKIESLAAALERSLFFARHAFLRSTILLAYDDADRIEKLSLKIMNFATSYPLPQNQTLSHLGKWDGTAECHEDGYLLGVHSLMRLMRRVCADLSESKPQQI</sequence>
<evidence type="ECO:0000256" key="6">
    <source>
        <dbReference type="ARBA" id="ARBA00022840"/>
    </source>
</evidence>
<protein>
    <recommendedName>
        <fullName evidence="8">Protein kinase domain-containing protein</fullName>
    </recommendedName>
</protein>
<dbReference type="GO" id="GO:0004674">
    <property type="term" value="F:protein serine/threonine kinase activity"/>
    <property type="evidence" value="ECO:0007669"/>
    <property type="project" value="UniProtKB-KW"/>
</dbReference>
<dbReference type="SUPFAM" id="SSF56112">
    <property type="entry name" value="Protein kinase-like (PK-like)"/>
    <property type="match status" value="1"/>
</dbReference>
<evidence type="ECO:0000256" key="3">
    <source>
        <dbReference type="ARBA" id="ARBA00022679"/>
    </source>
</evidence>
<dbReference type="InterPro" id="IPR008271">
    <property type="entry name" value="Ser/Thr_kinase_AS"/>
</dbReference>
<keyword evidence="5" id="KW-0418">Kinase</keyword>
<dbReference type="EMBL" id="JBGBPQ010000009">
    <property type="protein sequence ID" value="KAL1520156.1"/>
    <property type="molecule type" value="Genomic_DNA"/>
</dbReference>
<comment type="caution">
    <text evidence="9">The sequence shown here is derived from an EMBL/GenBank/DDBJ whole genome shotgun (WGS) entry which is preliminary data.</text>
</comment>
<reference evidence="9 10" key="1">
    <citation type="journal article" date="2024" name="Science">
        <title>Giant polyketide synthase enzymes in the biosynthesis of giant marine polyether toxins.</title>
        <authorList>
            <person name="Fallon T.R."/>
            <person name="Shende V.V."/>
            <person name="Wierzbicki I.H."/>
            <person name="Pendleton A.L."/>
            <person name="Watervoot N.F."/>
            <person name="Auber R.P."/>
            <person name="Gonzalez D.J."/>
            <person name="Wisecaver J.H."/>
            <person name="Moore B.S."/>
        </authorList>
    </citation>
    <scope>NUCLEOTIDE SEQUENCE [LARGE SCALE GENOMIC DNA]</scope>
    <source>
        <strain evidence="9 10">12B1</strain>
    </source>
</reference>
<feature type="domain" description="Protein kinase" evidence="8">
    <location>
        <begin position="60"/>
        <end position="333"/>
    </location>
</feature>
<keyword evidence="3" id="KW-0808">Transferase</keyword>
<dbReference type="AlphaFoldDB" id="A0AB34JHE2"/>
<feature type="binding site" evidence="7">
    <location>
        <position position="87"/>
    </location>
    <ligand>
        <name>ATP</name>
        <dbReference type="ChEBI" id="CHEBI:30616"/>
    </ligand>
</feature>
<organism evidence="9 10">
    <name type="scientific">Prymnesium parvum</name>
    <name type="common">Toxic golden alga</name>
    <dbReference type="NCBI Taxonomy" id="97485"/>
    <lineage>
        <taxon>Eukaryota</taxon>
        <taxon>Haptista</taxon>
        <taxon>Haptophyta</taxon>
        <taxon>Prymnesiophyceae</taxon>
        <taxon>Prymnesiales</taxon>
        <taxon>Prymnesiaceae</taxon>
        <taxon>Prymnesium</taxon>
    </lineage>
</organism>
<dbReference type="Pfam" id="PF03770">
    <property type="entry name" value="IPK"/>
    <property type="match status" value="1"/>
</dbReference>
<gene>
    <name evidence="9" type="ORF">AB1Y20_023626</name>
</gene>
<name>A0AB34JHE2_PRYPA</name>
<dbReference type="InterPro" id="IPR011009">
    <property type="entry name" value="Kinase-like_dom_sf"/>
</dbReference>
<dbReference type="GO" id="GO:0005524">
    <property type="term" value="F:ATP binding"/>
    <property type="evidence" value="ECO:0007669"/>
    <property type="project" value="UniProtKB-UniRule"/>
</dbReference>
<proteinExistence type="inferred from homology"/>
<dbReference type="PANTHER" id="PTHR43895">
    <property type="entry name" value="CALCIUM/CALMODULIN-DEPENDENT PROTEIN KINASE KINASE-RELATED"/>
    <property type="match status" value="1"/>
</dbReference>
<evidence type="ECO:0000313" key="9">
    <source>
        <dbReference type="EMBL" id="KAL1520156.1"/>
    </source>
</evidence>
<evidence type="ECO:0000256" key="5">
    <source>
        <dbReference type="ARBA" id="ARBA00022777"/>
    </source>
</evidence>
<dbReference type="InterPro" id="IPR038286">
    <property type="entry name" value="IPK_sf"/>
</dbReference>
<keyword evidence="4 7" id="KW-0547">Nucleotide-binding</keyword>
<dbReference type="SUPFAM" id="SSF56104">
    <property type="entry name" value="SAICAR synthase-like"/>
    <property type="match status" value="1"/>
</dbReference>
<keyword evidence="6 7" id="KW-0067">ATP-binding</keyword>
<comment type="similarity">
    <text evidence="1">Belongs to the inositol phosphokinase (IPK) family.</text>
</comment>
<evidence type="ECO:0000256" key="1">
    <source>
        <dbReference type="ARBA" id="ARBA00007374"/>
    </source>
</evidence>
<dbReference type="PROSITE" id="PS50011">
    <property type="entry name" value="PROTEIN_KINASE_DOM"/>
    <property type="match status" value="1"/>
</dbReference>
<evidence type="ECO:0000256" key="2">
    <source>
        <dbReference type="ARBA" id="ARBA00022527"/>
    </source>
</evidence>
<dbReference type="Gene3D" id="3.30.470.160">
    <property type="entry name" value="Inositol polyphosphate kinase"/>
    <property type="match status" value="1"/>
</dbReference>
<dbReference type="InterPro" id="IPR017441">
    <property type="entry name" value="Protein_kinase_ATP_BS"/>
</dbReference>
<keyword evidence="2" id="KW-0723">Serine/threonine-protein kinase</keyword>
<dbReference type="Pfam" id="PF00069">
    <property type="entry name" value="Pkinase"/>
    <property type="match status" value="1"/>
</dbReference>
<dbReference type="Gene3D" id="1.10.510.10">
    <property type="entry name" value="Transferase(Phosphotransferase) domain 1"/>
    <property type="match status" value="1"/>
</dbReference>
<evidence type="ECO:0000256" key="7">
    <source>
        <dbReference type="PROSITE-ProRule" id="PRU10141"/>
    </source>
</evidence>
<dbReference type="GO" id="GO:0007165">
    <property type="term" value="P:signal transduction"/>
    <property type="evidence" value="ECO:0007669"/>
    <property type="project" value="TreeGrafter"/>
</dbReference>
<dbReference type="InterPro" id="IPR000719">
    <property type="entry name" value="Prot_kinase_dom"/>
</dbReference>
<evidence type="ECO:0000313" key="10">
    <source>
        <dbReference type="Proteomes" id="UP001515480"/>
    </source>
</evidence>
<keyword evidence="10" id="KW-1185">Reference proteome</keyword>
<dbReference type="SMART" id="SM00220">
    <property type="entry name" value="S_TKc"/>
    <property type="match status" value="1"/>
</dbReference>
<evidence type="ECO:0000259" key="8">
    <source>
        <dbReference type="PROSITE" id="PS50011"/>
    </source>
</evidence>
<dbReference type="PANTHER" id="PTHR43895:SF150">
    <property type="entry name" value="SERINE_THREONINE-PROTEIN KINASE STK11"/>
    <property type="match status" value="1"/>
</dbReference>
<evidence type="ECO:0000256" key="4">
    <source>
        <dbReference type="ARBA" id="ARBA00022741"/>
    </source>
</evidence>
<dbReference type="PROSITE" id="PS00107">
    <property type="entry name" value="PROTEIN_KINASE_ATP"/>
    <property type="match status" value="1"/>
</dbReference>
<dbReference type="Proteomes" id="UP001515480">
    <property type="component" value="Unassembled WGS sequence"/>
</dbReference>
<dbReference type="CDD" id="cd14008">
    <property type="entry name" value="STKc_LKB1_CaMKK"/>
    <property type="match status" value="1"/>
</dbReference>
<dbReference type="InterPro" id="IPR005522">
    <property type="entry name" value="IPK"/>
</dbReference>
<dbReference type="GO" id="GO:0032958">
    <property type="term" value="P:inositol phosphate biosynthetic process"/>
    <property type="evidence" value="ECO:0007669"/>
    <property type="project" value="InterPro"/>
</dbReference>
<dbReference type="PROSITE" id="PS00108">
    <property type="entry name" value="PROTEIN_KINASE_ST"/>
    <property type="match status" value="1"/>
</dbReference>
<accession>A0AB34JHE2</accession>